<dbReference type="Proteomes" id="UP000076842">
    <property type="component" value="Unassembled WGS sequence"/>
</dbReference>
<dbReference type="AlphaFoldDB" id="A0A165EQ07"/>
<protein>
    <submittedName>
        <fullName evidence="2">Uncharacterized protein</fullName>
    </submittedName>
</protein>
<dbReference type="STRING" id="1353952.A0A165EQ07"/>
<proteinExistence type="predicted"/>
<gene>
    <name evidence="2" type="ORF">CALCODRAFT_414823</name>
</gene>
<evidence type="ECO:0000313" key="2">
    <source>
        <dbReference type="EMBL" id="KZT55303.1"/>
    </source>
</evidence>
<feature type="region of interest" description="Disordered" evidence="1">
    <location>
        <begin position="326"/>
        <end position="372"/>
    </location>
</feature>
<feature type="non-terminal residue" evidence="2">
    <location>
        <position position="386"/>
    </location>
</feature>
<evidence type="ECO:0000313" key="3">
    <source>
        <dbReference type="Proteomes" id="UP000076842"/>
    </source>
</evidence>
<organism evidence="2 3">
    <name type="scientific">Calocera cornea HHB12733</name>
    <dbReference type="NCBI Taxonomy" id="1353952"/>
    <lineage>
        <taxon>Eukaryota</taxon>
        <taxon>Fungi</taxon>
        <taxon>Dikarya</taxon>
        <taxon>Basidiomycota</taxon>
        <taxon>Agaricomycotina</taxon>
        <taxon>Dacrymycetes</taxon>
        <taxon>Dacrymycetales</taxon>
        <taxon>Dacrymycetaceae</taxon>
        <taxon>Calocera</taxon>
    </lineage>
</organism>
<dbReference type="EMBL" id="KV423997">
    <property type="protein sequence ID" value="KZT55303.1"/>
    <property type="molecule type" value="Genomic_DNA"/>
</dbReference>
<accession>A0A165EQ07</accession>
<dbReference type="OrthoDB" id="10007484at2759"/>
<dbReference type="InParanoid" id="A0A165EQ07"/>
<reference evidence="2 3" key="1">
    <citation type="journal article" date="2016" name="Mol. Biol. Evol.">
        <title>Comparative Genomics of Early-Diverging Mushroom-Forming Fungi Provides Insights into the Origins of Lignocellulose Decay Capabilities.</title>
        <authorList>
            <person name="Nagy L.G."/>
            <person name="Riley R."/>
            <person name="Tritt A."/>
            <person name="Adam C."/>
            <person name="Daum C."/>
            <person name="Floudas D."/>
            <person name="Sun H."/>
            <person name="Yadav J.S."/>
            <person name="Pangilinan J."/>
            <person name="Larsson K.H."/>
            <person name="Matsuura K."/>
            <person name="Barry K."/>
            <person name="Labutti K."/>
            <person name="Kuo R."/>
            <person name="Ohm R.A."/>
            <person name="Bhattacharya S.S."/>
            <person name="Shirouzu T."/>
            <person name="Yoshinaga Y."/>
            <person name="Martin F.M."/>
            <person name="Grigoriev I.V."/>
            <person name="Hibbett D.S."/>
        </authorList>
    </citation>
    <scope>NUCLEOTIDE SEQUENCE [LARGE SCALE GENOMIC DNA]</scope>
    <source>
        <strain evidence="2 3">HHB12733</strain>
    </source>
</reference>
<sequence>MRAFVDTVLCYASEGKDLKGGLLGLTKGYFGCVEAQGRGTLHCHMLVWVHGGLNPNQIRHRVVNQNDLAFRDRLIEVLDDTIANFVPPDPGEGIQTHAAMYHPCAVRGPSLGQDNAQLITELQKDLHLLVKACQQHVHTETCWKYCREGEPKECRFNLDEGNHQPKTFFDMDLGELHLRHVDGMVNNYNPTILQALRCNMDIKFVGLGPLAKAVMYYITDYITKSQLKVHVAYAALRMAVDKLNGLGLPNDAAHVTESGRRLLQKCAHAMIANQELSGPQVAAYLLGFGDHYTSHRFCNVLWKAFEDHVDRQWPSQECYQTVGQSAVPDALPGEGLPSQSTGVADEPEQEDDLFGIHGTSEQPDADEGGRIEDYIHRDVTLAELTL</sequence>
<evidence type="ECO:0000256" key="1">
    <source>
        <dbReference type="SAM" id="MobiDB-lite"/>
    </source>
</evidence>
<name>A0A165EQ07_9BASI</name>
<keyword evidence="3" id="KW-1185">Reference proteome</keyword>